<keyword evidence="1" id="KW-0472">Membrane</keyword>
<accession>A0A0M3HJJ9</accession>
<protein>
    <submittedName>
        <fullName evidence="3">Uncharacterized protein</fullName>
    </submittedName>
</protein>
<dbReference type="Proteomes" id="UP000036681">
    <property type="component" value="Unplaced"/>
</dbReference>
<organism evidence="2 3">
    <name type="scientific">Ascaris lumbricoides</name>
    <name type="common">Giant roundworm</name>
    <dbReference type="NCBI Taxonomy" id="6252"/>
    <lineage>
        <taxon>Eukaryota</taxon>
        <taxon>Metazoa</taxon>
        <taxon>Ecdysozoa</taxon>
        <taxon>Nematoda</taxon>
        <taxon>Chromadorea</taxon>
        <taxon>Rhabditida</taxon>
        <taxon>Spirurina</taxon>
        <taxon>Ascaridomorpha</taxon>
        <taxon>Ascaridoidea</taxon>
        <taxon>Ascarididae</taxon>
        <taxon>Ascaris</taxon>
    </lineage>
</organism>
<evidence type="ECO:0000313" key="3">
    <source>
        <dbReference type="WBParaSite" id="ALUE_0000169401-mRNA-1"/>
    </source>
</evidence>
<reference evidence="3" key="1">
    <citation type="submission" date="2017-02" db="UniProtKB">
        <authorList>
            <consortium name="WormBaseParasite"/>
        </authorList>
    </citation>
    <scope>IDENTIFICATION</scope>
</reference>
<name>A0A0M3HJJ9_ASCLU</name>
<dbReference type="AlphaFoldDB" id="A0A0M3HJJ9"/>
<proteinExistence type="predicted"/>
<evidence type="ECO:0000313" key="2">
    <source>
        <dbReference type="Proteomes" id="UP000036681"/>
    </source>
</evidence>
<keyword evidence="2" id="KW-1185">Reference proteome</keyword>
<keyword evidence="1" id="KW-1133">Transmembrane helix</keyword>
<feature type="transmembrane region" description="Helical" evidence="1">
    <location>
        <begin position="86"/>
        <end position="108"/>
    </location>
</feature>
<keyword evidence="1" id="KW-0812">Transmembrane</keyword>
<evidence type="ECO:0000256" key="1">
    <source>
        <dbReference type="SAM" id="Phobius"/>
    </source>
</evidence>
<dbReference type="WBParaSite" id="ALUE_0000169401-mRNA-1">
    <property type="protein sequence ID" value="ALUE_0000169401-mRNA-1"/>
    <property type="gene ID" value="ALUE_0000169401"/>
</dbReference>
<sequence length="128" mass="14565">LGDFKGNYEYGLTESRILSSIYTIPSVNEWALRLVAVYNMAKGKFAPLIQSKVFAVSEQISAQIAYTLVPFVDSLINNSIRLATSLFVHFILFFVSICFIYLFIYVFVKHIGLTFFVEKSANWLDDEG</sequence>